<evidence type="ECO:0000259" key="4">
    <source>
        <dbReference type="PROSITE" id="PS50995"/>
    </source>
</evidence>
<dbReference type="InterPro" id="IPR000835">
    <property type="entry name" value="HTH_MarR-typ"/>
</dbReference>
<dbReference type="InterPro" id="IPR023187">
    <property type="entry name" value="Tscrpt_reg_MarR-type_CS"/>
</dbReference>
<dbReference type="InterPro" id="IPR036388">
    <property type="entry name" value="WH-like_DNA-bd_sf"/>
</dbReference>
<dbReference type="SUPFAM" id="SSF46785">
    <property type="entry name" value="Winged helix' DNA-binding domain"/>
    <property type="match status" value="1"/>
</dbReference>
<dbReference type="SMART" id="SM00347">
    <property type="entry name" value="HTH_MARR"/>
    <property type="match status" value="1"/>
</dbReference>
<dbReference type="PRINTS" id="PR00598">
    <property type="entry name" value="HTHMARR"/>
</dbReference>
<name>A0ABP9SCK2_9ACTN</name>
<dbReference type="EMBL" id="BAABJQ010000019">
    <property type="protein sequence ID" value="GAA5193626.1"/>
    <property type="molecule type" value="Genomic_DNA"/>
</dbReference>
<reference evidence="6" key="1">
    <citation type="journal article" date="2019" name="Int. J. Syst. Evol. Microbiol.">
        <title>The Global Catalogue of Microorganisms (GCM) 10K type strain sequencing project: providing services to taxonomists for standard genome sequencing and annotation.</title>
        <authorList>
            <consortium name="The Broad Institute Genomics Platform"/>
            <consortium name="The Broad Institute Genome Sequencing Center for Infectious Disease"/>
            <person name="Wu L."/>
            <person name="Ma J."/>
        </authorList>
    </citation>
    <scope>NUCLEOTIDE SEQUENCE [LARGE SCALE GENOMIC DNA]</scope>
    <source>
        <strain evidence="6">JCM 18304</strain>
    </source>
</reference>
<feature type="domain" description="HTH marR-type" evidence="4">
    <location>
        <begin position="25"/>
        <end position="157"/>
    </location>
</feature>
<sequence>MDPAGDTTTRGKACEGDGQPSYAAGAQLGWGLAVVKRVFYDRVADSVRDLPGGPRGYLVLAALSLGRRPSQLALANQLDFDRTAMTYLLDELEAAGLVERRPDPSDRRVRQVLITDSGSAALTEYSGRVREEQRRLLAPLDALEAAAFTSMITRVARAAQDGTGTDAGGICPSTDC</sequence>
<evidence type="ECO:0000256" key="2">
    <source>
        <dbReference type="ARBA" id="ARBA00023125"/>
    </source>
</evidence>
<evidence type="ECO:0000313" key="5">
    <source>
        <dbReference type="EMBL" id="GAA5193626.1"/>
    </source>
</evidence>
<dbReference type="InterPro" id="IPR036390">
    <property type="entry name" value="WH_DNA-bd_sf"/>
</dbReference>
<keyword evidence="2" id="KW-0238">DNA-binding</keyword>
<organism evidence="5 6">
    <name type="scientific">Rugosimonospora acidiphila</name>
    <dbReference type="NCBI Taxonomy" id="556531"/>
    <lineage>
        <taxon>Bacteria</taxon>
        <taxon>Bacillati</taxon>
        <taxon>Actinomycetota</taxon>
        <taxon>Actinomycetes</taxon>
        <taxon>Micromonosporales</taxon>
        <taxon>Micromonosporaceae</taxon>
        <taxon>Rugosimonospora</taxon>
    </lineage>
</organism>
<accession>A0ABP9SCK2</accession>
<dbReference type="PROSITE" id="PS50995">
    <property type="entry name" value="HTH_MARR_2"/>
    <property type="match status" value="1"/>
</dbReference>
<keyword evidence="1" id="KW-0805">Transcription regulation</keyword>
<dbReference type="RefSeq" id="WP_345634555.1">
    <property type="nucleotide sequence ID" value="NZ_BAABJQ010000019.1"/>
</dbReference>
<dbReference type="PANTHER" id="PTHR33164">
    <property type="entry name" value="TRANSCRIPTIONAL REGULATOR, MARR FAMILY"/>
    <property type="match status" value="1"/>
</dbReference>
<keyword evidence="6" id="KW-1185">Reference proteome</keyword>
<evidence type="ECO:0000313" key="6">
    <source>
        <dbReference type="Proteomes" id="UP001501570"/>
    </source>
</evidence>
<dbReference type="PROSITE" id="PS01117">
    <property type="entry name" value="HTH_MARR_1"/>
    <property type="match status" value="1"/>
</dbReference>
<dbReference type="PANTHER" id="PTHR33164:SF43">
    <property type="entry name" value="HTH-TYPE TRANSCRIPTIONAL REPRESSOR YETL"/>
    <property type="match status" value="1"/>
</dbReference>
<gene>
    <name evidence="5" type="ORF">GCM10023322_56090</name>
</gene>
<keyword evidence="3" id="KW-0804">Transcription</keyword>
<dbReference type="Pfam" id="PF01047">
    <property type="entry name" value="MarR"/>
    <property type="match status" value="1"/>
</dbReference>
<dbReference type="Gene3D" id="1.10.10.10">
    <property type="entry name" value="Winged helix-like DNA-binding domain superfamily/Winged helix DNA-binding domain"/>
    <property type="match status" value="1"/>
</dbReference>
<dbReference type="InterPro" id="IPR039422">
    <property type="entry name" value="MarR/SlyA-like"/>
</dbReference>
<comment type="caution">
    <text evidence="5">The sequence shown here is derived from an EMBL/GenBank/DDBJ whole genome shotgun (WGS) entry which is preliminary data.</text>
</comment>
<proteinExistence type="predicted"/>
<protein>
    <recommendedName>
        <fullName evidence="4">HTH marR-type domain-containing protein</fullName>
    </recommendedName>
</protein>
<dbReference type="Proteomes" id="UP001501570">
    <property type="component" value="Unassembled WGS sequence"/>
</dbReference>
<evidence type="ECO:0000256" key="3">
    <source>
        <dbReference type="ARBA" id="ARBA00023163"/>
    </source>
</evidence>
<evidence type="ECO:0000256" key="1">
    <source>
        <dbReference type="ARBA" id="ARBA00023015"/>
    </source>
</evidence>